<proteinExistence type="predicted"/>
<dbReference type="AlphaFoldDB" id="A0A2N6NK75"/>
<dbReference type="Proteomes" id="UP000235728">
    <property type="component" value="Unassembled WGS sequence"/>
</dbReference>
<evidence type="ECO:0000313" key="3">
    <source>
        <dbReference type="Proteomes" id="UP000235728"/>
    </source>
</evidence>
<accession>A0A2N6NK75</accession>
<reference evidence="2 3" key="1">
    <citation type="journal article" date="2016" name="Appl. Microbiol. Biotechnol.">
        <title>Characterization of T-DNA insertion mutants with decreased virulence in the entomopathogenic fungus Beauveria bassiana JEF-007.</title>
        <authorList>
            <person name="Kim S."/>
            <person name="Lee S.J."/>
            <person name="Nai Y.S."/>
            <person name="Yu J.S."/>
            <person name="Lee M.R."/>
            <person name="Yang Y.T."/>
            <person name="Kim J.S."/>
        </authorList>
    </citation>
    <scope>NUCLEOTIDE SEQUENCE [LARGE SCALE GENOMIC DNA]</scope>
    <source>
        <strain evidence="2 3">JEF-007</strain>
    </source>
</reference>
<feature type="region of interest" description="Disordered" evidence="1">
    <location>
        <begin position="1"/>
        <end position="21"/>
    </location>
</feature>
<evidence type="ECO:0000313" key="2">
    <source>
        <dbReference type="EMBL" id="PMB67657.1"/>
    </source>
</evidence>
<sequence>MGAETMLGAESRDSPGWRGVALQNSVGTGAPALSAGPWPRPLTVLPENEADKTRLRLSSSVNRSIYLESFMVIQNNMFESGKCVMGIADADWTVMCESRRRRYEEGLTLAEGQHGRVRQDAVRTGILLDALEVSTKKDLDEATKVAIMLVEVLKQRAERKAKEARSSCS</sequence>
<gene>
    <name evidence="2" type="ORF">BM221_005825</name>
</gene>
<comment type="caution">
    <text evidence="2">The sequence shown here is derived from an EMBL/GenBank/DDBJ whole genome shotgun (WGS) entry which is preliminary data.</text>
</comment>
<dbReference type="EMBL" id="MRVG01000006">
    <property type="protein sequence ID" value="PMB67657.1"/>
    <property type="molecule type" value="Genomic_DNA"/>
</dbReference>
<organism evidence="2 3">
    <name type="scientific">Beauveria bassiana</name>
    <name type="common">White muscardine disease fungus</name>
    <name type="synonym">Tritirachium shiotae</name>
    <dbReference type="NCBI Taxonomy" id="176275"/>
    <lineage>
        <taxon>Eukaryota</taxon>
        <taxon>Fungi</taxon>
        <taxon>Dikarya</taxon>
        <taxon>Ascomycota</taxon>
        <taxon>Pezizomycotina</taxon>
        <taxon>Sordariomycetes</taxon>
        <taxon>Hypocreomycetidae</taxon>
        <taxon>Hypocreales</taxon>
        <taxon>Cordycipitaceae</taxon>
        <taxon>Beauveria</taxon>
    </lineage>
</organism>
<name>A0A2N6NK75_BEABA</name>
<protein>
    <submittedName>
        <fullName evidence="2">Uncharacterized protein</fullName>
    </submittedName>
</protein>
<evidence type="ECO:0000256" key="1">
    <source>
        <dbReference type="SAM" id="MobiDB-lite"/>
    </source>
</evidence>